<accession>A0A812YDZ3</accession>
<reference evidence="1" key="1">
    <citation type="submission" date="2021-02" db="EMBL/GenBank/DDBJ databases">
        <authorList>
            <person name="Dougan E. K."/>
            <person name="Rhodes N."/>
            <person name="Thang M."/>
            <person name="Chan C."/>
        </authorList>
    </citation>
    <scope>NUCLEOTIDE SEQUENCE</scope>
</reference>
<evidence type="ECO:0000313" key="1">
    <source>
        <dbReference type="EMBL" id="CAE7777613.1"/>
    </source>
</evidence>
<organism evidence="1 2">
    <name type="scientific">Symbiodinium pilosum</name>
    <name type="common">Dinoflagellate</name>
    <dbReference type="NCBI Taxonomy" id="2952"/>
    <lineage>
        <taxon>Eukaryota</taxon>
        <taxon>Sar</taxon>
        <taxon>Alveolata</taxon>
        <taxon>Dinophyceae</taxon>
        <taxon>Suessiales</taxon>
        <taxon>Symbiodiniaceae</taxon>
        <taxon>Symbiodinium</taxon>
    </lineage>
</organism>
<sequence length="357" mass="40236">MDTVLSNMRLEERQMSMDAWVRTCSAILTENGVSGEFGVDAKAMYVAEQAFLESQAKERLRRAELAGSRVMKHFCPGDLANKHQQRKNEGLGAEVLEECGVVFPEEESAFWSSENPAVSFSLPLPRVDTKQGREWTRDLGRYFVKQLRREAVEISERHLTKEELAGFQRAKGKEVKNFVIAKAFQQLPRFMLSQPDYLNAVNEIHVLPWSAPVSMLLSRIHQGTVQEIIETNKLLQKAKLSQHQKLYIHKQEATKPLLAAWADAADASRRDGSSTKGVFIGWTTENLVQGDLSRISPIFWQSAKIQRVCRSSGAAETRAAVDTEDELFAIRFQTYEFLGGHVSLWDVDGAVMNVSGF</sequence>
<gene>
    <name evidence="1" type="ORF">SPIL2461_LOCUS23051</name>
</gene>
<dbReference type="AlphaFoldDB" id="A0A812YDZ3"/>
<evidence type="ECO:0000313" key="2">
    <source>
        <dbReference type="Proteomes" id="UP000649617"/>
    </source>
</evidence>
<protein>
    <submittedName>
        <fullName evidence="1">Uncharacterized protein</fullName>
    </submittedName>
</protein>
<name>A0A812YDZ3_SYMPI</name>
<comment type="caution">
    <text evidence="1">The sequence shown here is derived from an EMBL/GenBank/DDBJ whole genome shotgun (WGS) entry which is preliminary data.</text>
</comment>
<proteinExistence type="predicted"/>
<dbReference type="Proteomes" id="UP000649617">
    <property type="component" value="Unassembled WGS sequence"/>
</dbReference>
<dbReference type="EMBL" id="CAJNIZ010047883">
    <property type="protein sequence ID" value="CAE7777613.1"/>
    <property type="molecule type" value="Genomic_DNA"/>
</dbReference>
<keyword evidence="2" id="KW-1185">Reference proteome</keyword>